<proteinExistence type="predicted"/>
<dbReference type="InterPro" id="IPR035919">
    <property type="entry name" value="EAL_sf"/>
</dbReference>
<dbReference type="EMBL" id="BONN01000001">
    <property type="protein sequence ID" value="GIG31186.1"/>
    <property type="molecule type" value="Genomic_DNA"/>
</dbReference>
<keyword evidence="1" id="KW-1133">Transmembrane helix</keyword>
<feature type="transmembrane region" description="Helical" evidence="1">
    <location>
        <begin position="93"/>
        <end position="111"/>
    </location>
</feature>
<dbReference type="PANTHER" id="PTHR44757:SF2">
    <property type="entry name" value="BIOFILM ARCHITECTURE MAINTENANCE PROTEIN MBAA"/>
    <property type="match status" value="1"/>
</dbReference>
<feature type="transmembrane region" description="Helical" evidence="1">
    <location>
        <begin position="184"/>
        <end position="204"/>
    </location>
</feature>
<sequence length="745" mass="79457">MHRWWAPYQTVAAAALVVWSLLPVGAPRDVAFVVIGLLGVAAMVVGVRTHRPAAAAAWYLLALGQLVLVVGDAMFSWYSHVLGVEPFPSPADVVYLSAYPFLVAGLVLLIRARRRGPDPVGRLEAGIATAALGLLVYVFVAEPILVAGDPPLTTTLALGYPFVDVVVVAALARLSLAPGARPAAYQLLVTSMLLLLVADIAYAFTYGESLGSWLDVLWLLSYLLSGAAALHPSMRHVGRPATTSGRLTGWRMAGMIAAGLVAPSIESAEVLTGREHDSWPVRVGFLVVVGLTLRRMYVAVQHSERAVQQRQQAQAALAHQASHDDLTGIANRSRTIETIEAALARAQADGGLVGLMFVDIDHFKAVNDTYGHAAGDEVLQHVTERARASVRATDLVGRVGGDEIVVLVDDPPSEEVLHQVAQRVLDAVRTPLRVRGRDLVVSASVGVAFCHDGAVAADVLLQEADAAAYRAKSAGRGRVEVFDEELRRHLRETAELEVAIRHGLAAGDFVMHYQPIVDVGSGDVVGYEALARWDRPGHGVLAPAEFIPLAEQSSLIRDVGRWGLVEACGQIARWDAEGRSPVTVAVNISGRHLASPAVVDDVEVALSMTGVDPRRLVLEITETTFVHHPEAPARLQALRDLGVGVSIDDFGTGYTSIGRMQDLPASTLKIDRSLVAPATERGRRLLELVVHAAHATGLAVVAEGVETAEQLEAVRATGCDLVQGFHLAHPLPVDRLDVPRAPVPA</sequence>
<dbReference type="RefSeq" id="WP_140457552.1">
    <property type="nucleotide sequence ID" value="NZ_BAABFI010000002.1"/>
</dbReference>
<evidence type="ECO:0000259" key="2">
    <source>
        <dbReference type="PROSITE" id="PS50206"/>
    </source>
</evidence>
<dbReference type="AlphaFoldDB" id="A0A7Y9FF18"/>
<dbReference type="Pfam" id="PF00563">
    <property type="entry name" value="EAL"/>
    <property type="match status" value="1"/>
</dbReference>
<dbReference type="InterPro" id="IPR001633">
    <property type="entry name" value="EAL_dom"/>
</dbReference>
<dbReference type="PROSITE" id="PS50883">
    <property type="entry name" value="EAL"/>
    <property type="match status" value="1"/>
</dbReference>
<feature type="domain" description="EAL" evidence="3">
    <location>
        <begin position="493"/>
        <end position="744"/>
    </location>
</feature>
<evidence type="ECO:0000313" key="5">
    <source>
        <dbReference type="EMBL" id="GIG31186.1"/>
    </source>
</evidence>
<feature type="transmembrane region" description="Helical" evidence="1">
    <location>
        <begin position="152"/>
        <end position="172"/>
    </location>
</feature>
<dbReference type="InterPro" id="IPR000160">
    <property type="entry name" value="GGDEF_dom"/>
</dbReference>
<reference evidence="5 8" key="2">
    <citation type="submission" date="2021-01" db="EMBL/GenBank/DDBJ databases">
        <title>Whole genome shotgun sequence of Cellulomonas oligotrophica NBRC 109435.</title>
        <authorList>
            <person name="Komaki H."/>
            <person name="Tamura T."/>
        </authorList>
    </citation>
    <scope>NUCLEOTIDE SEQUENCE [LARGE SCALE GENOMIC DNA]</scope>
    <source>
        <strain evidence="5 8">NBRC 109435</strain>
    </source>
</reference>
<feature type="domain" description="Rhodanese" evidence="2">
    <location>
        <begin position="53"/>
        <end position="86"/>
    </location>
</feature>
<dbReference type="PANTHER" id="PTHR44757">
    <property type="entry name" value="DIGUANYLATE CYCLASE DGCP"/>
    <property type="match status" value="1"/>
</dbReference>
<feature type="transmembrane region" description="Helical" evidence="1">
    <location>
        <begin position="123"/>
        <end position="140"/>
    </location>
</feature>
<dbReference type="SUPFAM" id="SSF55073">
    <property type="entry name" value="Nucleotide cyclase"/>
    <property type="match status" value="1"/>
</dbReference>
<dbReference type="Gene3D" id="3.30.70.270">
    <property type="match status" value="1"/>
</dbReference>
<evidence type="ECO:0000313" key="8">
    <source>
        <dbReference type="Proteomes" id="UP000618382"/>
    </source>
</evidence>
<evidence type="ECO:0000259" key="4">
    <source>
        <dbReference type="PROSITE" id="PS50887"/>
    </source>
</evidence>
<evidence type="ECO:0000313" key="7">
    <source>
        <dbReference type="Proteomes" id="UP000577956"/>
    </source>
</evidence>
<dbReference type="Gene3D" id="3.20.20.450">
    <property type="entry name" value="EAL domain"/>
    <property type="match status" value="1"/>
</dbReference>
<keyword evidence="1" id="KW-0472">Membrane</keyword>
<keyword evidence="8" id="KW-1185">Reference proteome</keyword>
<dbReference type="InterPro" id="IPR029787">
    <property type="entry name" value="Nucleotide_cyclase"/>
</dbReference>
<dbReference type="FunFam" id="3.30.70.270:FF:000001">
    <property type="entry name" value="Diguanylate cyclase domain protein"/>
    <property type="match status" value="1"/>
</dbReference>
<dbReference type="PROSITE" id="PS50206">
    <property type="entry name" value="RHODANESE_3"/>
    <property type="match status" value="1"/>
</dbReference>
<reference evidence="6 7" key="1">
    <citation type="submission" date="2020-07" db="EMBL/GenBank/DDBJ databases">
        <title>Sequencing the genomes of 1000 actinobacteria strains.</title>
        <authorList>
            <person name="Klenk H.-P."/>
        </authorList>
    </citation>
    <scope>NUCLEOTIDE SEQUENCE [LARGE SCALE GENOMIC DNA]</scope>
    <source>
        <strain evidence="6 7">DSM 24482</strain>
    </source>
</reference>
<keyword evidence="1" id="KW-0812">Transmembrane</keyword>
<dbReference type="Proteomes" id="UP000618382">
    <property type="component" value="Unassembled WGS sequence"/>
</dbReference>
<dbReference type="NCBIfam" id="TIGR00254">
    <property type="entry name" value="GGDEF"/>
    <property type="match status" value="1"/>
</dbReference>
<feature type="transmembrane region" description="Helical" evidence="1">
    <location>
        <begin position="59"/>
        <end position="78"/>
    </location>
</feature>
<dbReference type="Pfam" id="PF00990">
    <property type="entry name" value="GGDEF"/>
    <property type="match status" value="1"/>
</dbReference>
<dbReference type="CDD" id="cd01949">
    <property type="entry name" value="GGDEF"/>
    <property type="match status" value="1"/>
</dbReference>
<accession>A0A7Y9FF18</accession>
<protein>
    <submittedName>
        <fullName evidence="6">Diguanylate cyclase (GGDEF)-like protein</fullName>
    </submittedName>
</protein>
<comment type="caution">
    <text evidence="6">The sequence shown here is derived from an EMBL/GenBank/DDBJ whole genome shotgun (WGS) entry which is preliminary data.</text>
</comment>
<dbReference type="PROSITE" id="PS50887">
    <property type="entry name" value="GGDEF"/>
    <property type="match status" value="1"/>
</dbReference>
<dbReference type="EMBL" id="JACCBK010000001">
    <property type="protein sequence ID" value="NYD85807.1"/>
    <property type="molecule type" value="Genomic_DNA"/>
</dbReference>
<dbReference type="CDD" id="cd01948">
    <property type="entry name" value="EAL"/>
    <property type="match status" value="1"/>
</dbReference>
<dbReference type="InterPro" id="IPR043128">
    <property type="entry name" value="Rev_trsase/Diguanyl_cyclase"/>
</dbReference>
<evidence type="ECO:0000259" key="3">
    <source>
        <dbReference type="PROSITE" id="PS50883"/>
    </source>
</evidence>
<dbReference type="SUPFAM" id="SSF141868">
    <property type="entry name" value="EAL domain-like"/>
    <property type="match status" value="1"/>
</dbReference>
<dbReference type="SMART" id="SM00052">
    <property type="entry name" value="EAL"/>
    <property type="match status" value="1"/>
</dbReference>
<feature type="transmembrane region" description="Helical" evidence="1">
    <location>
        <begin position="30"/>
        <end position="47"/>
    </location>
</feature>
<gene>
    <name evidence="6" type="ORF">BKA21_001356</name>
    <name evidence="5" type="ORF">Col01nite_03450</name>
</gene>
<feature type="domain" description="GGDEF" evidence="4">
    <location>
        <begin position="351"/>
        <end position="484"/>
    </location>
</feature>
<evidence type="ECO:0000256" key="1">
    <source>
        <dbReference type="SAM" id="Phobius"/>
    </source>
</evidence>
<dbReference type="InterPro" id="IPR001763">
    <property type="entry name" value="Rhodanese-like_dom"/>
</dbReference>
<name>A0A7Y9FF18_9CELL</name>
<evidence type="ECO:0000313" key="6">
    <source>
        <dbReference type="EMBL" id="NYD85807.1"/>
    </source>
</evidence>
<feature type="transmembrane region" description="Helical" evidence="1">
    <location>
        <begin position="5"/>
        <end position="24"/>
    </location>
</feature>
<organism evidence="6 7">
    <name type="scientific">Cellulomonas oligotrophica</name>
    <dbReference type="NCBI Taxonomy" id="931536"/>
    <lineage>
        <taxon>Bacteria</taxon>
        <taxon>Bacillati</taxon>
        <taxon>Actinomycetota</taxon>
        <taxon>Actinomycetes</taxon>
        <taxon>Micrococcales</taxon>
        <taxon>Cellulomonadaceae</taxon>
        <taxon>Cellulomonas</taxon>
    </lineage>
</organism>
<dbReference type="SMART" id="SM00267">
    <property type="entry name" value="GGDEF"/>
    <property type="match status" value="1"/>
</dbReference>
<dbReference type="Proteomes" id="UP000577956">
    <property type="component" value="Unassembled WGS sequence"/>
</dbReference>
<dbReference type="InterPro" id="IPR052155">
    <property type="entry name" value="Biofilm_reg_signaling"/>
</dbReference>